<accession>A0A4Q9GZE7</accession>
<dbReference type="AlphaFoldDB" id="A0A4Q9GZE7"/>
<reference evidence="1 2" key="1">
    <citation type="submission" date="2019-02" db="EMBL/GenBank/DDBJ databases">
        <title>Aquabacterium sp. strain KMB7.</title>
        <authorList>
            <person name="Chen W.-M."/>
        </authorList>
    </citation>
    <scope>NUCLEOTIDE SEQUENCE [LARGE SCALE GENOMIC DNA]</scope>
    <source>
        <strain evidence="1 2">KMB7</strain>
    </source>
</reference>
<dbReference type="Proteomes" id="UP000292120">
    <property type="component" value="Unassembled WGS sequence"/>
</dbReference>
<gene>
    <name evidence="1" type="ORF">EYS42_10985</name>
</gene>
<comment type="caution">
    <text evidence="1">The sequence shown here is derived from an EMBL/GenBank/DDBJ whole genome shotgun (WGS) entry which is preliminary data.</text>
</comment>
<organism evidence="1 2">
    <name type="scientific">Aquabacterium lacunae</name>
    <dbReference type="NCBI Taxonomy" id="2528630"/>
    <lineage>
        <taxon>Bacteria</taxon>
        <taxon>Pseudomonadati</taxon>
        <taxon>Pseudomonadota</taxon>
        <taxon>Betaproteobacteria</taxon>
        <taxon>Burkholderiales</taxon>
        <taxon>Aquabacterium</taxon>
    </lineage>
</organism>
<dbReference type="OrthoDB" id="9965335at2"/>
<sequence length="61" mass="6733">MLAYDETIEARSPTAMRKLLQNTLFAAMTAWALYGVQAHIEGQEGHGHMAFLTSPVSLAQR</sequence>
<evidence type="ECO:0000313" key="1">
    <source>
        <dbReference type="EMBL" id="TBO30215.1"/>
    </source>
</evidence>
<proteinExistence type="predicted"/>
<keyword evidence="2" id="KW-1185">Reference proteome</keyword>
<protein>
    <submittedName>
        <fullName evidence="1">Uncharacterized protein</fullName>
    </submittedName>
</protein>
<dbReference type="EMBL" id="SIXI01000004">
    <property type="protein sequence ID" value="TBO30215.1"/>
    <property type="molecule type" value="Genomic_DNA"/>
</dbReference>
<name>A0A4Q9GZE7_9BURK</name>
<evidence type="ECO:0000313" key="2">
    <source>
        <dbReference type="Proteomes" id="UP000292120"/>
    </source>
</evidence>
<dbReference type="RefSeq" id="WP_130968208.1">
    <property type="nucleotide sequence ID" value="NZ_SIXI01000004.1"/>
</dbReference>